<dbReference type="RefSeq" id="WP_322410067.1">
    <property type="nucleotide sequence ID" value="NZ_CP139779.1"/>
</dbReference>
<keyword evidence="1" id="KW-1133">Transmembrane helix</keyword>
<dbReference type="InterPro" id="IPR046253">
    <property type="entry name" value="DUF6286"/>
</dbReference>
<evidence type="ECO:0000259" key="2">
    <source>
        <dbReference type="Pfam" id="PF19803"/>
    </source>
</evidence>
<sequence length="196" mass="20872">MTDRALSRVVRRETHSPRTVAMFVAVILLILALIYVGVELVLSLLAQPALVAAPGVIAQWLVALPGDQPTPLVIVGGVVVAILGLVFVVLAVTPGRLSKHELAFDGSEGAVVVDNGVIAAAVAQKVSAESGVARDRVTVGVAHRTVDVTVRPDPGVELDRESVRRAATEALDAYRLVPRVKVRARIEQARQEDDFR</sequence>
<proteinExistence type="predicted"/>
<name>A0ABZ0V9K8_9MICO</name>
<keyword evidence="1" id="KW-0472">Membrane</keyword>
<evidence type="ECO:0000313" key="4">
    <source>
        <dbReference type="Proteomes" id="UP001324533"/>
    </source>
</evidence>
<feature type="transmembrane region" description="Helical" evidence="1">
    <location>
        <begin position="20"/>
        <end position="42"/>
    </location>
</feature>
<evidence type="ECO:0000256" key="1">
    <source>
        <dbReference type="SAM" id="Phobius"/>
    </source>
</evidence>
<dbReference type="Proteomes" id="UP001324533">
    <property type="component" value="Chromosome"/>
</dbReference>
<feature type="domain" description="DUF6286" evidence="2">
    <location>
        <begin position="82"/>
        <end position="186"/>
    </location>
</feature>
<keyword evidence="4" id="KW-1185">Reference proteome</keyword>
<protein>
    <submittedName>
        <fullName evidence="3">DUF6286 domain-containing protein</fullName>
    </submittedName>
</protein>
<gene>
    <name evidence="3" type="ORF">T9R20_14750</name>
</gene>
<dbReference type="EMBL" id="CP139779">
    <property type="protein sequence ID" value="WQB69939.1"/>
    <property type="molecule type" value="Genomic_DNA"/>
</dbReference>
<evidence type="ECO:0000313" key="3">
    <source>
        <dbReference type="EMBL" id="WQB69939.1"/>
    </source>
</evidence>
<accession>A0ABZ0V9K8</accession>
<keyword evidence="1" id="KW-0812">Transmembrane</keyword>
<dbReference type="Pfam" id="PF19803">
    <property type="entry name" value="DUF6286"/>
    <property type="match status" value="1"/>
</dbReference>
<reference evidence="3 4" key="1">
    <citation type="submission" date="2023-06" db="EMBL/GenBank/DDBJ databases">
        <title>Rock-solubilizing bacteria, Microbacterium invictum, promotes re-establishment of vegetation in rocky wasteland by accelerating rock bio-weathering and reshaping soil bacterial community.</title>
        <authorList>
            <person name="Liu C."/>
        </authorList>
    </citation>
    <scope>NUCLEOTIDE SEQUENCE [LARGE SCALE GENOMIC DNA]</scope>
    <source>
        <strain evidence="3 4">X-18</strain>
    </source>
</reference>
<organism evidence="3 4">
    <name type="scientific">Microbacterium invictum</name>
    <dbReference type="NCBI Taxonomy" id="515415"/>
    <lineage>
        <taxon>Bacteria</taxon>
        <taxon>Bacillati</taxon>
        <taxon>Actinomycetota</taxon>
        <taxon>Actinomycetes</taxon>
        <taxon>Micrococcales</taxon>
        <taxon>Microbacteriaceae</taxon>
        <taxon>Microbacterium</taxon>
    </lineage>
</organism>
<feature type="transmembrane region" description="Helical" evidence="1">
    <location>
        <begin position="72"/>
        <end position="92"/>
    </location>
</feature>